<keyword evidence="5 6" id="KW-0472">Membrane</keyword>
<dbReference type="InterPro" id="IPR007237">
    <property type="entry name" value="CD20-like"/>
</dbReference>
<dbReference type="Pfam" id="PF04103">
    <property type="entry name" value="CD20"/>
    <property type="match status" value="1"/>
</dbReference>
<dbReference type="InterPro" id="IPR030417">
    <property type="entry name" value="MS4A"/>
</dbReference>
<evidence type="ECO:0000313" key="7">
    <source>
        <dbReference type="EMBL" id="CAJ0935438.1"/>
    </source>
</evidence>
<evidence type="ECO:0000256" key="5">
    <source>
        <dbReference type="ARBA" id="ARBA00023136"/>
    </source>
</evidence>
<dbReference type="EMBL" id="CAUEEQ010011283">
    <property type="protein sequence ID" value="CAJ0935438.1"/>
    <property type="molecule type" value="Genomic_DNA"/>
</dbReference>
<accession>A0ABN9LD68</accession>
<keyword evidence="8" id="KW-1185">Reference proteome</keyword>
<feature type="transmembrane region" description="Helical" evidence="6">
    <location>
        <begin position="59"/>
        <end position="80"/>
    </location>
</feature>
<dbReference type="Proteomes" id="UP001176940">
    <property type="component" value="Unassembled WGS sequence"/>
</dbReference>
<evidence type="ECO:0008006" key="9">
    <source>
        <dbReference type="Google" id="ProtNLM"/>
    </source>
</evidence>
<comment type="subcellular location">
    <subcellularLocation>
        <location evidence="1">Membrane</location>
        <topology evidence="1">Multi-pass membrane protein</topology>
    </subcellularLocation>
</comment>
<comment type="caution">
    <text evidence="7">The sequence shown here is derived from an EMBL/GenBank/DDBJ whole genome shotgun (WGS) entry which is preliminary data.</text>
</comment>
<feature type="transmembrane region" description="Helical" evidence="6">
    <location>
        <begin position="122"/>
        <end position="141"/>
    </location>
</feature>
<evidence type="ECO:0000256" key="3">
    <source>
        <dbReference type="ARBA" id="ARBA00022692"/>
    </source>
</evidence>
<feature type="transmembrane region" description="Helical" evidence="6">
    <location>
        <begin position="86"/>
        <end position="110"/>
    </location>
</feature>
<evidence type="ECO:0000256" key="1">
    <source>
        <dbReference type="ARBA" id="ARBA00004141"/>
    </source>
</evidence>
<dbReference type="PANTHER" id="PTHR23320:SF128">
    <property type="entry name" value="MEMBRANE-SPANNING 4-DOMAINS SUBFAMILY A MEMBER 4A"/>
    <property type="match status" value="1"/>
</dbReference>
<sequence length="185" mass="19953">MSTVVPDAGGVVVISQVRPQYDPGNGPEEGESCDASTNMPKTVLAFYRGEPEVLGTTQLFAGIVLISFDIVMTIAITNTFNYVGFLVYSGAPIWSGILFVISGSLSVAASVKPTVGKVKSSLVMNIFTSLAAFCGMIMAIMEVCLLSDFTPYILRVSYCSYYKSDSHCLGNFSSMRQHIPLRFTV</sequence>
<gene>
    <name evidence="7" type="ORF">RIMI_LOCUS6324024</name>
</gene>
<evidence type="ECO:0000256" key="6">
    <source>
        <dbReference type="SAM" id="Phobius"/>
    </source>
</evidence>
<reference evidence="7" key="1">
    <citation type="submission" date="2023-07" db="EMBL/GenBank/DDBJ databases">
        <authorList>
            <person name="Stuckert A."/>
        </authorList>
    </citation>
    <scope>NUCLEOTIDE SEQUENCE</scope>
</reference>
<evidence type="ECO:0000313" key="8">
    <source>
        <dbReference type="Proteomes" id="UP001176940"/>
    </source>
</evidence>
<comment type="similarity">
    <text evidence="2">Belongs to the MS4A family.</text>
</comment>
<dbReference type="PANTHER" id="PTHR23320">
    <property type="entry name" value="MEMBRANE-SPANNING 4-DOMAINS SUBFAMILY A MS4A -RELATED"/>
    <property type="match status" value="1"/>
</dbReference>
<evidence type="ECO:0000256" key="4">
    <source>
        <dbReference type="ARBA" id="ARBA00022989"/>
    </source>
</evidence>
<protein>
    <recommendedName>
        <fullName evidence="9">Membrane-spanning 4-domains subfamily A member 4A</fullName>
    </recommendedName>
</protein>
<evidence type="ECO:0000256" key="2">
    <source>
        <dbReference type="ARBA" id="ARBA00009565"/>
    </source>
</evidence>
<keyword evidence="4 6" id="KW-1133">Transmembrane helix</keyword>
<name>A0ABN9LD68_9NEOB</name>
<keyword evidence="3 6" id="KW-0812">Transmembrane</keyword>
<organism evidence="7 8">
    <name type="scientific">Ranitomeya imitator</name>
    <name type="common">mimic poison frog</name>
    <dbReference type="NCBI Taxonomy" id="111125"/>
    <lineage>
        <taxon>Eukaryota</taxon>
        <taxon>Metazoa</taxon>
        <taxon>Chordata</taxon>
        <taxon>Craniata</taxon>
        <taxon>Vertebrata</taxon>
        <taxon>Euteleostomi</taxon>
        <taxon>Amphibia</taxon>
        <taxon>Batrachia</taxon>
        <taxon>Anura</taxon>
        <taxon>Neobatrachia</taxon>
        <taxon>Hyloidea</taxon>
        <taxon>Dendrobatidae</taxon>
        <taxon>Dendrobatinae</taxon>
        <taxon>Ranitomeya</taxon>
    </lineage>
</organism>
<proteinExistence type="inferred from homology"/>